<evidence type="ECO:0000256" key="2">
    <source>
        <dbReference type="SAM" id="Phobius"/>
    </source>
</evidence>
<keyword evidence="2" id="KW-0812">Transmembrane</keyword>
<keyword evidence="2" id="KW-0472">Membrane</keyword>
<feature type="compositionally biased region" description="Basic and acidic residues" evidence="1">
    <location>
        <begin position="126"/>
        <end position="137"/>
    </location>
</feature>
<feature type="region of interest" description="Disordered" evidence="1">
    <location>
        <begin position="45"/>
        <end position="87"/>
    </location>
</feature>
<evidence type="ECO:0000313" key="3">
    <source>
        <dbReference type="EMBL" id="MED6140554.1"/>
    </source>
</evidence>
<evidence type="ECO:0000313" key="4">
    <source>
        <dbReference type="Proteomes" id="UP001341840"/>
    </source>
</evidence>
<name>A0ABU6SWJ9_9FABA</name>
<feature type="region of interest" description="Disordered" evidence="1">
    <location>
        <begin position="110"/>
        <end position="143"/>
    </location>
</feature>
<feature type="transmembrane region" description="Helical" evidence="2">
    <location>
        <begin position="201"/>
        <end position="223"/>
    </location>
</feature>
<keyword evidence="4" id="KW-1185">Reference proteome</keyword>
<reference evidence="3 4" key="1">
    <citation type="journal article" date="2023" name="Plants (Basel)">
        <title>Bridging the Gap: Combining Genomics and Transcriptomics Approaches to Understand Stylosanthes scabra, an Orphan Legume from the Brazilian Caatinga.</title>
        <authorList>
            <person name="Ferreira-Neto J.R.C."/>
            <person name="da Silva M.D."/>
            <person name="Binneck E."/>
            <person name="de Melo N.F."/>
            <person name="da Silva R.H."/>
            <person name="de Melo A.L.T.M."/>
            <person name="Pandolfi V."/>
            <person name="Bustamante F.O."/>
            <person name="Brasileiro-Vidal A.C."/>
            <person name="Benko-Iseppon A.M."/>
        </authorList>
    </citation>
    <scope>NUCLEOTIDE SEQUENCE [LARGE SCALE GENOMIC DNA]</scope>
    <source>
        <tissue evidence="3">Leaves</tissue>
    </source>
</reference>
<dbReference type="EMBL" id="JASCZI010062486">
    <property type="protein sequence ID" value="MED6140554.1"/>
    <property type="molecule type" value="Genomic_DNA"/>
</dbReference>
<feature type="compositionally biased region" description="Acidic residues" evidence="1">
    <location>
        <begin position="69"/>
        <end position="80"/>
    </location>
</feature>
<comment type="caution">
    <text evidence="3">The sequence shown here is derived from an EMBL/GenBank/DDBJ whole genome shotgun (WGS) entry which is preliminary data.</text>
</comment>
<dbReference type="Proteomes" id="UP001341840">
    <property type="component" value="Unassembled WGS sequence"/>
</dbReference>
<keyword evidence="2" id="KW-1133">Transmembrane helix</keyword>
<feature type="compositionally biased region" description="Low complexity" evidence="1">
    <location>
        <begin position="8"/>
        <end position="18"/>
    </location>
</feature>
<protein>
    <submittedName>
        <fullName evidence="3">Uncharacterized protein</fullName>
    </submittedName>
</protein>
<evidence type="ECO:0000256" key="1">
    <source>
        <dbReference type="SAM" id="MobiDB-lite"/>
    </source>
</evidence>
<proteinExistence type="predicted"/>
<sequence>MSSTQRVTFSSSTMGTSSSRRRVASKTLRMPRSWELIPPFEGWMCEGDDEKEIGGMAPSVKKKDASKEDSEEEEDPDEEVLASSSLRMDTDATEDYLQFIEELDRRPEYSPICSGHASVPDSPKGASDRRSDGHDTSSYDLSGVWQPPSSVPCLSLGDRYMVRPGIVDTVRAASPHHLLYTAAVLAAPTSSPSRTSLPVRFSYLSLFLSPPLLIIVAACSSCCRCRQRRDVKPCCSASPHPVLPSSTVSIDGVKLKDGHLVLAYNTVSRGVLKANDGLIHITYTYDRTQIK</sequence>
<gene>
    <name evidence="3" type="ORF">PIB30_094275</name>
</gene>
<feature type="non-terminal residue" evidence="3">
    <location>
        <position position="291"/>
    </location>
</feature>
<accession>A0ABU6SWJ9</accession>
<organism evidence="3 4">
    <name type="scientific">Stylosanthes scabra</name>
    <dbReference type="NCBI Taxonomy" id="79078"/>
    <lineage>
        <taxon>Eukaryota</taxon>
        <taxon>Viridiplantae</taxon>
        <taxon>Streptophyta</taxon>
        <taxon>Embryophyta</taxon>
        <taxon>Tracheophyta</taxon>
        <taxon>Spermatophyta</taxon>
        <taxon>Magnoliopsida</taxon>
        <taxon>eudicotyledons</taxon>
        <taxon>Gunneridae</taxon>
        <taxon>Pentapetalae</taxon>
        <taxon>rosids</taxon>
        <taxon>fabids</taxon>
        <taxon>Fabales</taxon>
        <taxon>Fabaceae</taxon>
        <taxon>Papilionoideae</taxon>
        <taxon>50 kb inversion clade</taxon>
        <taxon>dalbergioids sensu lato</taxon>
        <taxon>Dalbergieae</taxon>
        <taxon>Pterocarpus clade</taxon>
        <taxon>Stylosanthes</taxon>
    </lineage>
</organism>
<feature type="region of interest" description="Disordered" evidence="1">
    <location>
        <begin position="1"/>
        <end position="31"/>
    </location>
</feature>